<dbReference type="RefSeq" id="XP_045098459.1">
    <property type="nucleotide sequence ID" value="XM_045238621.1"/>
</dbReference>
<evidence type="ECO:0000313" key="1">
    <source>
        <dbReference type="EMBL" id="CAR98892.1"/>
    </source>
</evidence>
<dbReference type="CTD" id="68918784"/>
<dbReference type="InParanoid" id="B6IG62"/>
<dbReference type="EMBL" id="HE601419">
    <property type="protein sequence ID" value="CAR98892.1"/>
    <property type="molecule type" value="Genomic_DNA"/>
</dbReference>
<gene>
    <name evidence="1" type="ORF">CBG27330</name>
    <name evidence="1" type="ORF">CBG_27330</name>
</gene>
<dbReference type="KEGG" id="cbr:CBG_27330"/>
<dbReference type="HOGENOM" id="CLU_3423391_0_0_1"/>
<dbReference type="GeneID" id="68918784"/>
<organism evidence="1 2">
    <name type="scientific">Caenorhabditis briggsae</name>
    <dbReference type="NCBI Taxonomy" id="6238"/>
    <lineage>
        <taxon>Eukaryota</taxon>
        <taxon>Metazoa</taxon>
        <taxon>Ecdysozoa</taxon>
        <taxon>Nematoda</taxon>
        <taxon>Chromadorea</taxon>
        <taxon>Rhabditida</taxon>
        <taxon>Rhabditina</taxon>
        <taxon>Rhabditomorpha</taxon>
        <taxon>Rhabditoidea</taxon>
        <taxon>Rhabditidae</taxon>
        <taxon>Peloderinae</taxon>
        <taxon>Caenorhabditis</taxon>
    </lineage>
</organism>
<protein>
    <submittedName>
        <fullName evidence="1">Protein CBG27330</fullName>
    </submittedName>
</protein>
<reference evidence="1 2" key="2">
    <citation type="journal article" date="2011" name="PLoS Genet.">
        <title>Caenorhabditis briggsae recombinant inbred line genotypes reveal inter-strain incompatibility and the evolution of recombination.</title>
        <authorList>
            <person name="Ross J.A."/>
            <person name="Koboldt D.C."/>
            <person name="Staisch J.E."/>
            <person name="Chamberlin H.M."/>
            <person name="Gupta B.P."/>
            <person name="Miller R.D."/>
            <person name="Baird S.E."/>
            <person name="Haag E.S."/>
        </authorList>
    </citation>
    <scope>NUCLEOTIDE SEQUENCE [LARGE SCALE GENOMIC DNA]</scope>
    <source>
        <strain evidence="1 2">AF16</strain>
    </source>
</reference>
<dbReference type="Proteomes" id="UP000008549">
    <property type="component" value="Unassembled WGS sequence"/>
</dbReference>
<name>B6IG62_CAEBR</name>
<dbReference type="AlphaFoldDB" id="B6IG62"/>
<keyword evidence="2" id="KW-1185">Reference proteome</keyword>
<accession>B6IG62</accession>
<evidence type="ECO:0000313" key="2">
    <source>
        <dbReference type="Proteomes" id="UP000008549"/>
    </source>
</evidence>
<sequence>MILSKGGGKQKEHPVSIKCLSIL</sequence>
<proteinExistence type="predicted"/>
<reference evidence="1 2" key="1">
    <citation type="journal article" date="2003" name="PLoS Biol.">
        <title>The genome sequence of Caenorhabditis briggsae: a platform for comparative genomics.</title>
        <authorList>
            <person name="Stein L.D."/>
            <person name="Bao Z."/>
            <person name="Blasiar D."/>
            <person name="Blumenthal T."/>
            <person name="Brent M.R."/>
            <person name="Chen N."/>
            <person name="Chinwalla A."/>
            <person name="Clarke L."/>
            <person name="Clee C."/>
            <person name="Coghlan A."/>
            <person name="Coulson A."/>
            <person name="D'Eustachio P."/>
            <person name="Fitch D.H."/>
            <person name="Fulton L.A."/>
            <person name="Fulton R.E."/>
            <person name="Griffiths-Jones S."/>
            <person name="Harris T.W."/>
            <person name="Hillier L.W."/>
            <person name="Kamath R."/>
            <person name="Kuwabara P.E."/>
            <person name="Mardis E.R."/>
            <person name="Marra M.A."/>
            <person name="Miner T.L."/>
            <person name="Minx P."/>
            <person name="Mullikin J.C."/>
            <person name="Plumb R.W."/>
            <person name="Rogers J."/>
            <person name="Schein J.E."/>
            <person name="Sohrmann M."/>
            <person name="Spieth J."/>
            <person name="Stajich J.E."/>
            <person name="Wei C."/>
            <person name="Willey D."/>
            <person name="Wilson R.K."/>
            <person name="Durbin R."/>
            <person name="Waterston R.H."/>
        </authorList>
    </citation>
    <scope>NUCLEOTIDE SEQUENCE [LARGE SCALE GENOMIC DNA]</scope>
    <source>
        <strain evidence="1 2">AF16</strain>
    </source>
</reference>